<reference evidence="1 2" key="1">
    <citation type="journal article" date="2018" name="Int. J. Syst. Evol. Microbiol.">
        <title>Bifidobacterium catulorum sp. nov., a novel taxon from the faeces of the baby common marmoset (Callithrix jacchus).</title>
        <authorList>
            <person name="Modesto M."/>
            <person name="Michelini S."/>
            <person name="Oki K."/>
            <person name="Biavati B."/>
            <person name="Watanabe K."/>
            <person name="Mattarelli P."/>
        </authorList>
    </citation>
    <scope>NUCLEOTIDE SEQUENCE [LARGE SCALE GENOMIC DNA]</scope>
    <source>
        <strain evidence="1 2">MRM 8.19</strain>
    </source>
</reference>
<gene>
    <name evidence="1" type="ORF">DF200_04630</name>
</gene>
<evidence type="ECO:0000313" key="2">
    <source>
        <dbReference type="Proteomes" id="UP000245753"/>
    </source>
</evidence>
<sequence>MNEWSIAFMPMNDIRQIDINLSSLSELLRGSSRTANVTDTGMGLVITDERTEYLKTYVGPSGIVRSRWEYPEPGRNGRIRGLSDHDTATVATFVDRCVELPAFALPGDATHQAMWLRLHLNRQANRFAPHQVHTALRLPQLAASTDARYDVLRAYRRLMQNIIDDGDTDAVFGGRIGRDLQLLVDAIASPAGLALIAALIIDEAERTRPDAGKTERDRRLRYVVEDLDYSGINDAGQLAELIKTAVELLSSTRTKPDLTRVRAMRSLLTGIINRLPNAALADAGFTRGMAGHVLILISWWLGSDLTRLTDAALRLEMRTEGWPNRLGADAGAGTGRGARTGENTGADIMAIGLHAVGGSTICTRAVRNGRPGWKR</sequence>
<proteinExistence type="predicted"/>
<organism evidence="1 2">
    <name type="scientific">Bifidobacterium catulorum</name>
    <dbReference type="NCBI Taxonomy" id="1630173"/>
    <lineage>
        <taxon>Bacteria</taxon>
        <taxon>Bacillati</taxon>
        <taxon>Actinomycetota</taxon>
        <taxon>Actinomycetes</taxon>
        <taxon>Bifidobacteriales</taxon>
        <taxon>Bifidobacteriaceae</taxon>
        <taxon>Bifidobacterium</taxon>
    </lineage>
</organism>
<protein>
    <submittedName>
        <fullName evidence="1">Uncharacterized protein</fullName>
    </submittedName>
</protein>
<dbReference type="EMBL" id="QFFN01000008">
    <property type="protein sequence ID" value="PWG60052.1"/>
    <property type="molecule type" value="Genomic_DNA"/>
</dbReference>
<dbReference type="Proteomes" id="UP000245753">
    <property type="component" value="Unassembled WGS sequence"/>
</dbReference>
<keyword evidence="2" id="KW-1185">Reference proteome</keyword>
<evidence type="ECO:0000313" key="1">
    <source>
        <dbReference type="EMBL" id="PWG60052.1"/>
    </source>
</evidence>
<accession>A0A2U2MT93</accession>
<dbReference type="AlphaFoldDB" id="A0A2U2MT93"/>
<name>A0A2U2MT93_9BIFI</name>
<comment type="caution">
    <text evidence="1">The sequence shown here is derived from an EMBL/GenBank/DDBJ whole genome shotgun (WGS) entry which is preliminary data.</text>
</comment>